<dbReference type="AlphaFoldDB" id="A0A3S5CIW3"/>
<protein>
    <submittedName>
        <fullName evidence="1">Uncharacterized protein</fullName>
    </submittedName>
</protein>
<name>A0A3S5CIW3_9PLAT</name>
<keyword evidence="2" id="KW-1185">Reference proteome</keyword>
<organism evidence="1 2">
    <name type="scientific">Protopolystoma xenopodis</name>
    <dbReference type="NCBI Taxonomy" id="117903"/>
    <lineage>
        <taxon>Eukaryota</taxon>
        <taxon>Metazoa</taxon>
        <taxon>Spiralia</taxon>
        <taxon>Lophotrochozoa</taxon>
        <taxon>Platyhelminthes</taxon>
        <taxon>Monogenea</taxon>
        <taxon>Polyopisthocotylea</taxon>
        <taxon>Polystomatidea</taxon>
        <taxon>Polystomatidae</taxon>
        <taxon>Protopolystoma</taxon>
    </lineage>
</organism>
<comment type="caution">
    <text evidence="1">The sequence shown here is derived from an EMBL/GenBank/DDBJ whole genome shotgun (WGS) entry which is preliminary data.</text>
</comment>
<accession>A0A3S5CIW3</accession>
<reference evidence="1" key="1">
    <citation type="submission" date="2018-11" db="EMBL/GenBank/DDBJ databases">
        <authorList>
            <consortium name="Pathogen Informatics"/>
        </authorList>
    </citation>
    <scope>NUCLEOTIDE SEQUENCE</scope>
</reference>
<evidence type="ECO:0000313" key="1">
    <source>
        <dbReference type="EMBL" id="VEL25140.1"/>
    </source>
</evidence>
<sequence>MLSEGLDGDAVDDSLASVVAFSPHLQLHFQSSLEVPSSRRCLTPFAAKVRNGRTKKEEIPLGAQLLSRAGGVAFMRERLAGVCAFTGRRSVVEERTKTERPDGFVGSSYNLNKLRT</sequence>
<dbReference type="EMBL" id="CAAALY010071923">
    <property type="protein sequence ID" value="VEL25140.1"/>
    <property type="molecule type" value="Genomic_DNA"/>
</dbReference>
<proteinExistence type="predicted"/>
<evidence type="ECO:0000313" key="2">
    <source>
        <dbReference type="Proteomes" id="UP000784294"/>
    </source>
</evidence>
<dbReference type="Proteomes" id="UP000784294">
    <property type="component" value="Unassembled WGS sequence"/>
</dbReference>
<gene>
    <name evidence="1" type="ORF">PXEA_LOCUS18580</name>
</gene>